<evidence type="ECO:0000313" key="2">
    <source>
        <dbReference type="Proteomes" id="UP001497644"/>
    </source>
</evidence>
<proteinExistence type="predicted"/>
<reference evidence="1" key="1">
    <citation type="submission" date="2024-04" db="EMBL/GenBank/DDBJ databases">
        <authorList>
            <consortium name="Molecular Ecology Group"/>
        </authorList>
    </citation>
    <scope>NUCLEOTIDE SEQUENCE</scope>
</reference>
<organism evidence="1 2">
    <name type="scientific">Lasius platythorax</name>
    <dbReference type="NCBI Taxonomy" id="488582"/>
    <lineage>
        <taxon>Eukaryota</taxon>
        <taxon>Metazoa</taxon>
        <taxon>Ecdysozoa</taxon>
        <taxon>Arthropoda</taxon>
        <taxon>Hexapoda</taxon>
        <taxon>Insecta</taxon>
        <taxon>Pterygota</taxon>
        <taxon>Neoptera</taxon>
        <taxon>Endopterygota</taxon>
        <taxon>Hymenoptera</taxon>
        <taxon>Apocrita</taxon>
        <taxon>Aculeata</taxon>
        <taxon>Formicoidea</taxon>
        <taxon>Formicidae</taxon>
        <taxon>Formicinae</taxon>
        <taxon>Lasius</taxon>
        <taxon>Lasius</taxon>
    </lineage>
</organism>
<dbReference type="AlphaFoldDB" id="A0AAV2NW88"/>
<accession>A0AAV2NW88</accession>
<protein>
    <recommendedName>
        <fullName evidence="3">Secreted protein</fullName>
    </recommendedName>
</protein>
<sequence>MLSSSDPCVCYVSVCPLCRAVATSPTCVAFPCVNVVGVCVSSAAIKARSVTVVRASPAPHIYSGQADLTSLL</sequence>
<evidence type="ECO:0000313" key="1">
    <source>
        <dbReference type="EMBL" id="CAL1684563.1"/>
    </source>
</evidence>
<evidence type="ECO:0008006" key="3">
    <source>
        <dbReference type="Google" id="ProtNLM"/>
    </source>
</evidence>
<dbReference type="Proteomes" id="UP001497644">
    <property type="component" value="Chromosome 5"/>
</dbReference>
<gene>
    <name evidence="1" type="ORF">LPLAT_LOCUS10158</name>
</gene>
<keyword evidence="2" id="KW-1185">Reference proteome</keyword>
<name>A0AAV2NW88_9HYME</name>
<dbReference type="EMBL" id="OZ034828">
    <property type="protein sequence ID" value="CAL1684563.1"/>
    <property type="molecule type" value="Genomic_DNA"/>
</dbReference>